<dbReference type="RefSeq" id="WP_052415627.1">
    <property type="nucleotide sequence ID" value="NZ_BBOW01000078.1"/>
</dbReference>
<sequence length="211" mass="24273">MSENFMYIPRKCPHCNYSGIQTQLSKTAFFRSHENEEVEVIVSRCENCRRATAYNLFFTSGGSYLRTELVSPIFSPENMTFPKSIEKMSPSFIKTYSQASTAEEIGLSQIAGMGYRKALEYLVTDFVLTNKLVTKDESVKLPLSKLIKKLPEESIRELALASAWIGNDETHYYRQNPEFQVADIKEWIRAMINYIEMKASIKRAHNLVNKN</sequence>
<reference evidence="1" key="1">
    <citation type="submission" date="2020-12" db="EMBL/GenBank/DDBJ databases">
        <authorList>
            <person name="Mcmullen J.G."/>
        </authorList>
    </citation>
    <scope>NUCLEOTIDE SEQUENCE</scope>
    <source>
        <strain evidence="1">Dm-2019-70</strain>
    </source>
</reference>
<protein>
    <submittedName>
        <fullName evidence="1">DUF4145 domain-containing protein</fullName>
    </submittedName>
</protein>
<gene>
    <name evidence="1" type="ORF">JK167_11580</name>
</gene>
<organism evidence="1 2">
    <name type="scientific">Levilactobacillus brevis</name>
    <name type="common">Lactobacillus brevis</name>
    <dbReference type="NCBI Taxonomy" id="1580"/>
    <lineage>
        <taxon>Bacteria</taxon>
        <taxon>Bacillati</taxon>
        <taxon>Bacillota</taxon>
        <taxon>Bacilli</taxon>
        <taxon>Lactobacillales</taxon>
        <taxon>Lactobacillaceae</taxon>
        <taxon>Levilactobacillus</taxon>
    </lineage>
</organism>
<comment type="caution">
    <text evidence="1">The sequence shown here is derived from an EMBL/GenBank/DDBJ whole genome shotgun (WGS) entry which is preliminary data.</text>
</comment>
<dbReference type="EMBL" id="JAERKF010000016">
    <property type="protein sequence ID" value="MBS1011468.1"/>
    <property type="molecule type" value="Genomic_DNA"/>
</dbReference>
<evidence type="ECO:0000313" key="2">
    <source>
        <dbReference type="Proteomes" id="UP000676478"/>
    </source>
</evidence>
<accession>A0A1W6N8T1</accession>
<proteinExistence type="predicted"/>
<name>A0A1W6N8T1_LEVBR</name>
<reference evidence="1" key="2">
    <citation type="submission" date="2022-09" db="EMBL/GenBank/DDBJ databases">
        <title>Genome-inferred correspondence between phylogeny and metabolic traits in the wild Drosophila gut microbiome.</title>
        <authorList>
            <person name="Bueno E."/>
            <person name="Blow F."/>
            <person name="Douglas A.E."/>
        </authorList>
    </citation>
    <scope>NUCLEOTIDE SEQUENCE</scope>
    <source>
        <strain evidence="1">Dm-2019-70</strain>
    </source>
</reference>
<dbReference type="AlphaFoldDB" id="A0A1W6N8T1"/>
<dbReference type="Proteomes" id="UP000676478">
    <property type="component" value="Unassembled WGS sequence"/>
</dbReference>
<evidence type="ECO:0000313" key="1">
    <source>
        <dbReference type="EMBL" id="MBS1011468.1"/>
    </source>
</evidence>